<gene>
    <name evidence="2" type="ORF">K05K4_18220</name>
</gene>
<dbReference type="EMBL" id="CP017902">
    <property type="protein sequence ID" value="ARP18656.1"/>
    <property type="molecule type" value="Genomic_DNA"/>
</dbReference>
<feature type="transmembrane region" description="Helical" evidence="1">
    <location>
        <begin position="48"/>
        <end position="74"/>
    </location>
</feature>
<keyword evidence="1" id="KW-1133">Transmembrane helix</keyword>
<dbReference type="AlphaFoldDB" id="A0A1W6TS73"/>
<keyword evidence="1" id="KW-0472">Membrane</keyword>
<evidence type="ECO:0000313" key="2">
    <source>
        <dbReference type="EMBL" id="ARP18656.1"/>
    </source>
</evidence>
<evidence type="ECO:0000256" key="1">
    <source>
        <dbReference type="SAM" id="Phobius"/>
    </source>
</evidence>
<accession>A0A1W6TS73</accession>
<name>A0A1W6TS73_VIBAL</name>
<reference evidence="2" key="1">
    <citation type="submission" date="2016-10" db="EMBL/GenBank/DDBJ databases">
        <title>The High Quality Genome of Vibrio alginolyticus K01M1.</title>
        <authorList>
            <person name="Wendling C."/>
            <person name="Chibani C.M."/>
            <person name="Hertel R."/>
            <person name="Sproer C."/>
            <person name="Bunk B."/>
            <person name="Overmann J."/>
            <person name="Roth O."/>
            <person name="Liesegang H."/>
        </authorList>
    </citation>
    <scope>NUCLEOTIDE SEQUENCE</scope>
    <source>
        <strain evidence="2">K05K4</strain>
    </source>
</reference>
<keyword evidence="1" id="KW-0812">Transmembrane</keyword>
<sequence length="84" mass="9483">MTSLGASVVRKNVKDMSSEELSDWHGKSMQNSPVRNEMEGEFRRRELYWIRAAAISAIISLFVMGISAIVSTYIDYIGYSIQCS</sequence>
<proteinExistence type="predicted"/>
<protein>
    <submittedName>
        <fullName evidence="2">Uncharacterized protein</fullName>
    </submittedName>
</protein>
<organism evidence="2">
    <name type="scientific">Vibrio alginolyticus</name>
    <dbReference type="NCBI Taxonomy" id="663"/>
    <lineage>
        <taxon>Bacteria</taxon>
        <taxon>Pseudomonadati</taxon>
        <taxon>Pseudomonadota</taxon>
        <taxon>Gammaproteobacteria</taxon>
        <taxon>Vibrionales</taxon>
        <taxon>Vibrionaceae</taxon>
        <taxon>Vibrio</taxon>
    </lineage>
</organism>